<dbReference type="Pfam" id="PF12762">
    <property type="entry name" value="DDE_Tnp_IS1595"/>
    <property type="match status" value="1"/>
</dbReference>
<dbReference type="SMART" id="SM01126">
    <property type="entry name" value="DDE_Tnp_IS1595"/>
    <property type="match status" value="1"/>
</dbReference>
<comment type="caution">
    <text evidence="2">The sequence shown here is derived from an EMBL/GenBank/DDBJ whole genome shotgun (WGS) entry which is preliminary data.</text>
</comment>
<dbReference type="EMBL" id="BMQM01000025">
    <property type="protein sequence ID" value="GGR67403.1"/>
    <property type="molecule type" value="Genomic_DNA"/>
</dbReference>
<reference evidence="3" key="1">
    <citation type="journal article" date="2019" name="Int. J. Syst. Evol. Microbiol.">
        <title>The Global Catalogue of Microorganisms (GCM) 10K type strain sequencing project: providing services to taxonomists for standard genome sequencing and annotation.</title>
        <authorList>
            <consortium name="The Broad Institute Genomics Platform"/>
            <consortium name="The Broad Institute Genome Sequencing Center for Infectious Disease"/>
            <person name="Wu L."/>
            <person name="Ma J."/>
        </authorList>
    </citation>
    <scope>NUCLEOTIDE SEQUENCE [LARGE SCALE GENOMIC DNA]</scope>
    <source>
        <strain evidence="3">JCM 31404</strain>
    </source>
</reference>
<proteinExistence type="predicted"/>
<feature type="domain" description="ISXO2-like transposase" evidence="1">
    <location>
        <begin position="1"/>
        <end position="114"/>
    </location>
</feature>
<evidence type="ECO:0000259" key="1">
    <source>
        <dbReference type="SMART" id="SM01126"/>
    </source>
</evidence>
<sequence length="139" mass="15976">MIERGGQLALYLCDNVQQRTIQPHILDTIQAGSVVNTDEYSIYARVPAWGYTHVTVNHGDREWARDDDGDGINEVHVNTIEGVWSLLRSWLRPHRGLSQRWLPLYLAFFQAMHNIRRRGFSLLEPMLNLLLTSAPRNPG</sequence>
<organism evidence="2 3">
    <name type="scientific">Deinococcus seoulensis</name>
    <dbReference type="NCBI Taxonomy" id="1837379"/>
    <lineage>
        <taxon>Bacteria</taxon>
        <taxon>Thermotogati</taxon>
        <taxon>Deinococcota</taxon>
        <taxon>Deinococci</taxon>
        <taxon>Deinococcales</taxon>
        <taxon>Deinococcaceae</taxon>
        <taxon>Deinococcus</taxon>
    </lineage>
</organism>
<evidence type="ECO:0000313" key="2">
    <source>
        <dbReference type="EMBL" id="GGR67403.1"/>
    </source>
</evidence>
<protein>
    <recommendedName>
        <fullName evidence="1">ISXO2-like transposase domain-containing protein</fullName>
    </recommendedName>
</protein>
<dbReference type="Proteomes" id="UP000634308">
    <property type="component" value="Unassembled WGS sequence"/>
</dbReference>
<accession>A0ABQ2RYN8</accession>
<keyword evidence="3" id="KW-1185">Reference proteome</keyword>
<dbReference type="InterPro" id="IPR024445">
    <property type="entry name" value="Tnp_ISXO2-like"/>
</dbReference>
<gene>
    <name evidence="2" type="ORF">GCM10008959_32000</name>
</gene>
<evidence type="ECO:0000313" key="3">
    <source>
        <dbReference type="Proteomes" id="UP000634308"/>
    </source>
</evidence>
<name>A0ABQ2RYN8_9DEIO</name>